<keyword evidence="5" id="KW-1185">Reference proteome</keyword>
<accession>A0A4V2GAZ8</accession>
<dbReference type="PRINTS" id="PR00080">
    <property type="entry name" value="SDRFAMILY"/>
</dbReference>
<gene>
    <name evidence="4" type="ORF">EV379_2588</name>
</gene>
<dbReference type="EMBL" id="SHLC01000001">
    <property type="protein sequence ID" value="RZU66236.1"/>
    <property type="molecule type" value="Genomic_DNA"/>
</dbReference>
<dbReference type="PANTHER" id="PTHR43669:SF3">
    <property type="entry name" value="ALCOHOL DEHYDROGENASE, PUTATIVE (AFU_ORTHOLOGUE AFUA_3G03445)-RELATED"/>
    <property type="match status" value="1"/>
</dbReference>
<dbReference type="AlphaFoldDB" id="A0A4V2GAZ8"/>
<evidence type="ECO:0000256" key="2">
    <source>
        <dbReference type="ARBA" id="ARBA00023002"/>
    </source>
</evidence>
<organism evidence="4 5">
    <name type="scientific">Microterricola gilva</name>
    <dbReference type="NCBI Taxonomy" id="393267"/>
    <lineage>
        <taxon>Bacteria</taxon>
        <taxon>Bacillati</taxon>
        <taxon>Actinomycetota</taxon>
        <taxon>Actinomycetes</taxon>
        <taxon>Micrococcales</taxon>
        <taxon>Microbacteriaceae</taxon>
        <taxon>Microterricola</taxon>
    </lineage>
</organism>
<dbReference type="InterPro" id="IPR020904">
    <property type="entry name" value="Sc_DH/Rdtase_CS"/>
</dbReference>
<dbReference type="Gene3D" id="3.40.50.720">
    <property type="entry name" value="NAD(P)-binding Rossmann-like Domain"/>
    <property type="match status" value="1"/>
</dbReference>
<dbReference type="FunFam" id="3.40.50.720:FF:000084">
    <property type="entry name" value="Short-chain dehydrogenase reductase"/>
    <property type="match status" value="1"/>
</dbReference>
<dbReference type="PRINTS" id="PR00081">
    <property type="entry name" value="GDHRDH"/>
</dbReference>
<comment type="similarity">
    <text evidence="1">Belongs to the short-chain dehydrogenases/reductases (SDR) family.</text>
</comment>
<dbReference type="InterPro" id="IPR002347">
    <property type="entry name" value="SDR_fam"/>
</dbReference>
<evidence type="ECO:0000313" key="4">
    <source>
        <dbReference type="EMBL" id="RZU66236.1"/>
    </source>
</evidence>
<sequence>MISGAASGIGRATARAFAAEGAHIALLDRDAEALAAVHAELRAEQHEGGRVASFVCDVTNETDVASAVTAAARSLGGVDHVVSCAGISGPFGVELEQISLAAWNSVFAVNVGGAFLLVRAALPWLRSADAATIVFLASDSAVVAAPGMVPYCASKGALVQLAKALAVELATEHGGGIRVNALCPSIVDTPLSREDLGLQEQGFGGADYPVQSAAEVANHVLYLSSPVSRPVNGVAMLSDFGYAARSSFPA</sequence>
<dbReference type="PROSITE" id="PS00061">
    <property type="entry name" value="ADH_SHORT"/>
    <property type="match status" value="1"/>
</dbReference>
<feature type="domain" description="Ketoreductase" evidence="3">
    <location>
        <begin position="1"/>
        <end position="180"/>
    </location>
</feature>
<dbReference type="CDD" id="cd05233">
    <property type="entry name" value="SDR_c"/>
    <property type="match status" value="1"/>
</dbReference>
<keyword evidence="2" id="KW-0560">Oxidoreductase</keyword>
<dbReference type="SMART" id="SM00822">
    <property type="entry name" value="PKS_KR"/>
    <property type="match status" value="1"/>
</dbReference>
<protein>
    <submittedName>
        <fullName evidence="4">Dihydroanticapsin dehydrogenase</fullName>
    </submittedName>
</protein>
<evidence type="ECO:0000313" key="5">
    <source>
        <dbReference type="Proteomes" id="UP000291483"/>
    </source>
</evidence>
<dbReference type="Pfam" id="PF13561">
    <property type="entry name" value="adh_short_C2"/>
    <property type="match status" value="1"/>
</dbReference>
<dbReference type="InterPro" id="IPR057326">
    <property type="entry name" value="KR_dom"/>
</dbReference>
<name>A0A4V2GAZ8_9MICO</name>
<reference evidence="4 5" key="1">
    <citation type="submission" date="2019-02" db="EMBL/GenBank/DDBJ databases">
        <title>Sequencing the genomes of 1000 actinobacteria strains.</title>
        <authorList>
            <person name="Klenk H.-P."/>
        </authorList>
    </citation>
    <scope>NUCLEOTIDE SEQUENCE [LARGE SCALE GENOMIC DNA]</scope>
    <source>
        <strain evidence="4 5">DSM 18319</strain>
    </source>
</reference>
<dbReference type="InterPro" id="IPR036291">
    <property type="entry name" value="NAD(P)-bd_dom_sf"/>
</dbReference>
<evidence type="ECO:0000259" key="3">
    <source>
        <dbReference type="SMART" id="SM00822"/>
    </source>
</evidence>
<dbReference type="SUPFAM" id="SSF51735">
    <property type="entry name" value="NAD(P)-binding Rossmann-fold domains"/>
    <property type="match status" value="1"/>
</dbReference>
<dbReference type="PANTHER" id="PTHR43669">
    <property type="entry name" value="5-KETO-D-GLUCONATE 5-REDUCTASE"/>
    <property type="match status" value="1"/>
</dbReference>
<dbReference type="Proteomes" id="UP000291483">
    <property type="component" value="Unassembled WGS sequence"/>
</dbReference>
<comment type="caution">
    <text evidence="4">The sequence shown here is derived from an EMBL/GenBank/DDBJ whole genome shotgun (WGS) entry which is preliminary data.</text>
</comment>
<proteinExistence type="inferred from homology"/>
<dbReference type="GO" id="GO:0016491">
    <property type="term" value="F:oxidoreductase activity"/>
    <property type="evidence" value="ECO:0007669"/>
    <property type="project" value="UniProtKB-KW"/>
</dbReference>
<evidence type="ECO:0000256" key="1">
    <source>
        <dbReference type="ARBA" id="ARBA00006484"/>
    </source>
</evidence>